<gene>
    <name evidence="1" type="ORF">HUE57_18615</name>
</gene>
<evidence type="ECO:0000313" key="1">
    <source>
        <dbReference type="EMBL" id="QKQ28072.1"/>
    </source>
</evidence>
<sequence>MGFGNMLRGPWGGCGQHGGPFSKLILWRLNKKLNLTAEQRQELDALLLQLEEAYKAVEPGSRYFCESLFWASKPKQTAKTSRDRLCLRRPDRPAYVA</sequence>
<reference evidence="1 2" key="1">
    <citation type="submission" date="2020-05" db="EMBL/GenBank/DDBJ databases">
        <title>Horizontal transmission and recombination maintain forever young bacterial symbiont genomes.</title>
        <authorList>
            <person name="Russell S.L."/>
            <person name="Pepper-Tunick E."/>
            <person name="Svedberg J."/>
            <person name="Byrne A."/>
            <person name="Ruelas Castillo J."/>
            <person name="Vollmers C."/>
            <person name="Beinart R.A."/>
            <person name="Corbett-Detig R."/>
        </authorList>
    </citation>
    <scope>NUCLEOTIDE SEQUENCE [LARGE SCALE GENOMIC DNA]</scope>
    <source>
        <strain evidence="1">Santa_Monica_outfall</strain>
    </source>
</reference>
<proteinExistence type="predicted"/>
<evidence type="ECO:0000313" key="2">
    <source>
        <dbReference type="Proteomes" id="UP000509658"/>
    </source>
</evidence>
<dbReference type="Proteomes" id="UP000509658">
    <property type="component" value="Chromosome"/>
</dbReference>
<name>A0A6N0I0C0_9GAMM</name>
<protein>
    <submittedName>
        <fullName evidence="1">Uncharacterized protein</fullName>
    </submittedName>
</protein>
<accession>A0A6N0I0C0</accession>
<dbReference type="KEGG" id="rev:HUE57_18615"/>
<dbReference type="EMBL" id="CP054491">
    <property type="protein sequence ID" value="QKQ28072.1"/>
    <property type="molecule type" value="Genomic_DNA"/>
</dbReference>
<keyword evidence="2" id="KW-1185">Reference proteome</keyword>
<dbReference type="RefSeq" id="WP_174673686.1">
    <property type="nucleotide sequence ID" value="NZ_CP054491.1"/>
</dbReference>
<dbReference type="AlphaFoldDB" id="A0A6N0I0C0"/>
<organism evidence="1 2">
    <name type="scientific">Candidatus Reidiella endopervernicosa</name>
    <dbReference type="NCBI Taxonomy" id="2738883"/>
    <lineage>
        <taxon>Bacteria</taxon>
        <taxon>Pseudomonadati</taxon>
        <taxon>Pseudomonadota</taxon>
        <taxon>Gammaproteobacteria</taxon>
        <taxon>Candidatus Reidiella</taxon>
    </lineage>
</organism>